<proteinExistence type="predicted"/>
<keyword evidence="2" id="KW-1185">Reference proteome</keyword>
<evidence type="ECO:0000313" key="2">
    <source>
        <dbReference type="Proteomes" id="UP001499994"/>
    </source>
</evidence>
<comment type="caution">
    <text evidence="1">The sequence shown here is derived from an EMBL/GenBank/DDBJ whole genome shotgun (WGS) entry which is preliminary data.</text>
</comment>
<reference evidence="2" key="1">
    <citation type="journal article" date="2019" name="Int. J. Syst. Evol. Microbiol.">
        <title>The Global Catalogue of Microorganisms (GCM) 10K type strain sequencing project: providing services to taxonomists for standard genome sequencing and annotation.</title>
        <authorList>
            <consortium name="The Broad Institute Genomics Platform"/>
            <consortium name="The Broad Institute Genome Sequencing Center for Infectious Disease"/>
            <person name="Wu L."/>
            <person name="Ma J."/>
        </authorList>
    </citation>
    <scope>NUCLEOTIDE SEQUENCE [LARGE SCALE GENOMIC DNA]</scope>
    <source>
        <strain evidence="2">JCM 17201</strain>
    </source>
</reference>
<accession>A0ABP7LFG0</accession>
<organism evidence="1 2">
    <name type="scientific">Gibbsiella dentisursi</name>
    <dbReference type="NCBI Taxonomy" id="796890"/>
    <lineage>
        <taxon>Bacteria</taxon>
        <taxon>Pseudomonadati</taxon>
        <taxon>Pseudomonadota</taxon>
        <taxon>Gammaproteobacteria</taxon>
        <taxon>Enterobacterales</taxon>
        <taxon>Yersiniaceae</taxon>
        <taxon>Gibbsiella</taxon>
    </lineage>
</organism>
<protein>
    <submittedName>
        <fullName evidence="1">Uncharacterized protein</fullName>
    </submittedName>
</protein>
<dbReference type="EMBL" id="BAABDG010000004">
    <property type="protein sequence ID" value="GAA3900860.1"/>
    <property type="molecule type" value="Genomic_DNA"/>
</dbReference>
<gene>
    <name evidence="1" type="ORF">GCM10022405_27700</name>
</gene>
<name>A0ABP7LFG0_9GAMM</name>
<evidence type="ECO:0000313" key="1">
    <source>
        <dbReference type="EMBL" id="GAA3900860.1"/>
    </source>
</evidence>
<sequence length="98" mass="10823">MAEGVPGNGEDAVFPAVDCQQIAIFYNLRRPFIGSFLRPINHQAGVLRNKLFYAANVVMVMVGKQNGVGDQLPALERGKHRRGFARIDNDAVPFLVIQ</sequence>
<dbReference type="Proteomes" id="UP001499994">
    <property type="component" value="Unassembled WGS sequence"/>
</dbReference>